<proteinExistence type="predicted"/>
<dbReference type="RefSeq" id="WP_146922515.1">
    <property type="nucleotide sequence ID" value="NZ_CP042430.1"/>
</dbReference>
<gene>
    <name evidence="2" type="ORF">FSW04_22960</name>
</gene>
<organism evidence="2 3">
    <name type="scientific">Baekduia soli</name>
    <dbReference type="NCBI Taxonomy" id="496014"/>
    <lineage>
        <taxon>Bacteria</taxon>
        <taxon>Bacillati</taxon>
        <taxon>Actinomycetota</taxon>
        <taxon>Thermoleophilia</taxon>
        <taxon>Solirubrobacterales</taxon>
        <taxon>Baekduiaceae</taxon>
        <taxon>Baekduia</taxon>
    </lineage>
</organism>
<evidence type="ECO:0000256" key="1">
    <source>
        <dbReference type="SAM" id="Phobius"/>
    </source>
</evidence>
<dbReference type="OrthoDB" id="5244854at2"/>
<dbReference type="KEGG" id="bsol:FSW04_22960"/>
<dbReference type="EMBL" id="CP042430">
    <property type="protein sequence ID" value="QEC50152.1"/>
    <property type="molecule type" value="Genomic_DNA"/>
</dbReference>
<protein>
    <submittedName>
        <fullName evidence="2">DUF4383 domain-containing protein</fullName>
    </submittedName>
</protein>
<feature type="transmembrane region" description="Helical" evidence="1">
    <location>
        <begin position="102"/>
        <end position="121"/>
    </location>
</feature>
<name>A0A5B8UBY5_9ACTN</name>
<dbReference type="Pfam" id="PF14325">
    <property type="entry name" value="DUF4383"/>
    <property type="match status" value="1"/>
</dbReference>
<evidence type="ECO:0000313" key="2">
    <source>
        <dbReference type="EMBL" id="QEC50152.1"/>
    </source>
</evidence>
<evidence type="ECO:0000313" key="3">
    <source>
        <dbReference type="Proteomes" id="UP000321805"/>
    </source>
</evidence>
<keyword evidence="3" id="KW-1185">Reference proteome</keyword>
<feature type="transmembrane region" description="Helical" evidence="1">
    <location>
        <begin position="133"/>
        <end position="152"/>
    </location>
</feature>
<keyword evidence="1" id="KW-1133">Transmembrane helix</keyword>
<sequence length="215" mass="22601">MLLRRRRTEAIQNADDREVIVEHGTSLAKGPALIVGSILVAFGLASLLKNADFPSASANFPDGTAQGSNFLGFEVNGWTGFFCITAGALLLFGAAQHHLAKMMSLLVGLALGACAVIALIDGHDVLGLAAANGWTKLGWAVAAVVLVLNVLAPRRRRERVVRAGGAAAVAPAATRTDRGRVVADEPARRGRFGRHRDVEVVDEPATTVGERPPRA</sequence>
<keyword evidence="1" id="KW-0812">Transmembrane</keyword>
<accession>A0A5B8UBY5</accession>
<dbReference type="Proteomes" id="UP000321805">
    <property type="component" value="Chromosome"/>
</dbReference>
<feature type="transmembrane region" description="Helical" evidence="1">
    <location>
        <begin position="30"/>
        <end position="48"/>
    </location>
</feature>
<dbReference type="AlphaFoldDB" id="A0A5B8UBY5"/>
<keyword evidence="1" id="KW-0472">Membrane</keyword>
<feature type="transmembrane region" description="Helical" evidence="1">
    <location>
        <begin position="77"/>
        <end position="95"/>
    </location>
</feature>
<reference evidence="2 3" key="1">
    <citation type="journal article" date="2018" name="J. Microbiol.">
        <title>Baekduia soli gen. nov., sp. nov., a novel bacterium isolated from the soil of Baekdu Mountain and proposal of a novel family name, Baekduiaceae fam. nov.</title>
        <authorList>
            <person name="An D.S."/>
            <person name="Siddiqi M.Z."/>
            <person name="Kim K.H."/>
            <person name="Yu H.S."/>
            <person name="Im W.T."/>
        </authorList>
    </citation>
    <scope>NUCLEOTIDE SEQUENCE [LARGE SCALE GENOMIC DNA]</scope>
    <source>
        <strain evidence="2 3">BR7-21</strain>
    </source>
</reference>